<keyword evidence="3" id="KW-1185">Reference proteome</keyword>
<comment type="caution">
    <text evidence="2">The sequence shown here is derived from an EMBL/GenBank/DDBJ whole genome shotgun (WGS) entry which is preliminary data.</text>
</comment>
<dbReference type="AlphaFoldDB" id="A0A7X6S0C3"/>
<evidence type="ECO:0000313" key="2">
    <source>
        <dbReference type="EMBL" id="NKZ19969.1"/>
    </source>
</evidence>
<gene>
    <name evidence="2" type="ORF">HF992_03755</name>
</gene>
<evidence type="ECO:0000313" key="3">
    <source>
        <dbReference type="Proteomes" id="UP000522720"/>
    </source>
</evidence>
<accession>A0A7X6S0C3</accession>
<protein>
    <submittedName>
        <fullName evidence="2">DUF5301 domain-containing protein</fullName>
    </submittedName>
</protein>
<feature type="domain" description="DUF5301" evidence="1">
    <location>
        <begin position="31"/>
        <end position="131"/>
    </location>
</feature>
<dbReference type="Proteomes" id="UP000522720">
    <property type="component" value="Unassembled WGS sequence"/>
</dbReference>
<dbReference type="Gene3D" id="2.60.40.4250">
    <property type="match status" value="1"/>
</dbReference>
<proteinExistence type="predicted"/>
<organism evidence="2 3">
    <name type="scientific">Streptococcus ovuberis</name>
    <dbReference type="NCBI Taxonomy" id="1936207"/>
    <lineage>
        <taxon>Bacteria</taxon>
        <taxon>Bacillati</taxon>
        <taxon>Bacillota</taxon>
        <taxon>Bacilli</taxon>
        <taxon>Lactobacillales</taxon>
        <taxon>Streptococcaceae</taxon>
        <taxon>Streptococcus</taxon>
    </lineage>
</organism>
<dbReference type="RefSeq" id="WP_168548723.1">
    <property type="nucleotide sequence ID" value="NZ_JAAXPR010000004.1"/>
</dbReference>
<name>A0A7X6S0C3_9STRE</name>
<sequence>MKKRIVLFCLSLGLLGLVFWYRSGVAVGPAPSLPEAGEISAITLSTEKDTAFLVSPDTPLRIEDEETIASFLETLSQSHKTRQKSVNDVPYAERYARVEMIFKPGQNSAIAYLYPEGRTTYLERPYTGIYKLNIPIDKWLETVN</sequence>
<dbReference type="Pfam" id="PF17225">
    <property type="entry name" value="DUF5301"/>
    <property type="match status" value="1"/>
</dbReference>
<reference evidence="2 3" key="1">
    <citation type="submission" date="2020-04" db="EMBL/GenBank/DDBJ databases">
        <title>MicrobeNet Type strains.</title>
        <authorList>
            <person name="Nicholson A.C."/>
        </authorList>
    </citation>
    <scope>NUCLEOTIDE SEQUENCE [LARGE SCALE GENOMIC DNA]</scope>
    <source>
        <strain evidence="2 3">CCUG 69612</strain>
    </source>
</reference>
<dbReference type="EMBL" id="JAAXPR010000004">
    <property type="protein sequence ID" value="NKZ19969.1"/>
    <property type="molecule type" value="Genomic_DNA"/>
</dbReference>
<evidence type="ECO:0000259" key="1">
    <source>
        <dbReference type="Pfam" id="PF17225"/>
    </source>
</evidence>
<dbReference type="InterPro" id="IPR033782">
    <property type="entry name" value="DUF5301"/>
</dbReference>